<keyword evidence="3 6" id="KW-0812">Transmembrane</keyword>
<feature type="domain" description="MacB-like periplasmic core" evidence="8">
    <location>
        <begin position="451"/>
        <end position="620"/>
    </location>
</feature>
<evidence type="ECO:0000256" key="2">
    <source>
        <dbReference type="ARBA" id="ARBA00022475"/>
    </source>
</evidence>
<dbReference type="PANTHER" id="PTHR30572">
    <property type="entry name" value="MEMBRANE COMPONENT OF TRANSPORTER-RELATED"/>
    <property type="match status" value="1"/>
</dbReference>
<protein>
    <submittedName>
        <fullName evidence="9">FtsX-like permease family protein</fullName>
    </submittedName>
</protein>
<evidence type="ECO:0000259" key="8">
    <source>
        <dbReference type="Pfam" id="PF12704"/>
    </source>
</evidence>
<dbReference type="AlphaFoldDB" id="A0A7K1SGX0"/>
<evidence type="ECO:0000313" key="9">
    <source>
        <dbReference type="EMBL" id="MVM33060.1"/>
    </source>
</evidence>
<dbReference type="InterPro" id="IPR050250">
    <property type="entry name" value="Macrolide_Exporter_MacB"/>
</dbReference>
<evidence type="ECO:0000313" key="10">
    <source>
        <dbReference type="Proteomes" id="UP000436006"/>
    </source>
</evidence>
<organism evidence="9 10">
    <name type="scientific">Spirosoma arboris</name>
    <dbReference type="NCBI Taxonomy" id="2682092"/>
    <lineage>
        <taxon>Bacteria</taxon>
        <taxon>Pseudomonadati</taxon>
        <taxon>Bacteroidota</taxon>
        <taxon>Cytophagia</taxon>
        <taxon>Cytophagales</taxon>
        <taxon>Cytophagaceae</taxon>
        <taxon>Spirosoma</taxon>
    </lineage>
</organism>
<feature type="transmembrane region" description="Helical" evidence="6">
    <location>
        <begin position="446"/>
        <end position="465"/>
    </location>
</feature>
<dbReference type="GO" id="GO:0005886">
    <property type="term" value="C:plasma membrane"/>
    <property type="evidence" value="ECO:0007669"/>
    <property type="project" value="UniProtKB-SubCell"/>
</dbReference>
<dbReference type="Pfam" id="PF02687">
    <property type="entry name" value="FtsX"/>
    <property type="match status" value="2"/>
</dbReference>
<dbReference type="RefSeq" id="WP_157587772.1">
    <property type="nucleotide sequence ID" value="NZ_WPIN01000009.1"/>
</dbReference>
<evidence type="ECO:0000256" key="1">
    <source>
        <dbReference type="ARBA" id="ARBA00004651"/>
    </source>
</evidence>
<dbReference type="Pfam" id="PF12704">
    <property type="entry name" value="MacB_PCD"/>
    <property type="match status" value="2"/>
</dbReference>
<feature type="transmembrane region" description="Helical" evidence="6">
    <location>
        <begin position="780"/>
        <end position="800"/>
    </location>
</feature>
<dbReference type="PANTHER" id="PTHR30572:SF18">
    <property type="entry name" value="ABC-TYPE MACROLIDE FAMILY EXPORT SYSTEM PERMEASE COMPONENT 2"/>
    <property type="match status" value="1"/>
</dbReference>
<keyword evidence="2" id="KW-1003">Cell membrane</keyword>
<dbReference type="InterPro" id="IPR025857">
    <property type="entry name" value="MacB_PCD"/>
</dbReference>
<feature type="domain" description="ABC3 transporter permease C-terminal" evidence="7">
    <location>
        <begin position="299"/>
        <end position="414"/>
    </location>
</feature>
<feature type="domain" description="ABC3 transporter permease C-terminal" evidence="7">
    <location>
        <begin position="697"/>
        <end position="810"/>
    </location>
</feature>
<name>A0A7K1SGX0_9BACT</name>
<feature type="transmembrane region" description="Helical" evidence="6">
    <location>
        <begin position="386"/>
        <end position="411"/>
    </location>
</feature>
<evidence type="ECO:0000256" key="5">
    <source>
        <dbReference type="ARBA" id="ARBA00023136"/>
    </source>
</evidence>
<gene>
    <name evidence="9" type="ORF">GO755_23670</name>
</gene>
<feature type="transmembrane region" description="Helical" evidence="6">
    <location>
        <begin position="340"/>
        <end position="366"/>
    </location>
</feature>
<comment type="caution">
    <text evidence="9">The sequence shown here is derived from an EMBL/GenBank/DDBJ whole genome shotgun (WGS) entry which is preliminary data.</text>
</comment>
<dbReference type="EMBL" id="WPIN01000009">
    <property type="protein sequence ID" value="MVM33060.1"/>
    <property type="molecule type" value="Genomic_DNA"/>
</dbReference>
<feature type="transmembrane region" description="Helical" evidence="6">
    <location>
        <begin position="694"/>
        <end position="716"/>
    </location>
</feature>
<sequence length="817" mass="90815">MLTNYIKIAWRNLVRNRLFSAINIVGLALGLATCLLILVYVLHELSYDRFNDKADRTVRVFFRGSVQGNQMNEPHVMPPVAQALHSEFPEVEEATRLRMGGSPLISYQDKTFKESAFTFADSNFFQVFSIPFLKGDAKTALLQPNTVVVTQKFAHKYFGSDDPIGKIITLKTENNAYKITGLVDKIPSNSHFDFDLFASMASLPEAKSSSWLQSEFFTYIVLPKGYDYKQLEVKLPQIIEKYMGPQLPQAMGMSLAQFHQKGNELSLLLQPLTDIHLHSTFSYDLKPLGNIRYVYLFGAIALFMLLIACINFMNLSTASATKRAREVGVRKVMGSSQPALIGQFMIESLLLTTVALALSTSIVRLVLPTFRAFVGQELPLDFLGDYWLWGGLCGIGLLTGVVAGSYPAFFLSSFKPVVVLKGGPAFRGGPSGWLPMGKGAGLRSSLVVFQFVISITLIVATTVVYQQLMYMQHKPLGYDNDQVIVLPQTWQLGSKEALLRDQLRQDPRIVNVSLSGFLPAGQSYGNNFFVSPDNNQAQIVKSLRYDVDENYIPTLGMKLQLGRNFSRDFSTDSSAIIVNEAAARSFGWGNNALKHTLKHILSNSKDTQKTYQVVGVVKDFHFRPLHERITPLVMVLGNNAGTLIVKAKTPDMAGLLASMEQKWKTLMPNEPFVYSFLGERYQNSYATELKTGQILGFFSGLTILVACLGLFGLVSFTTEQRTKEIGVRKVLGASITSIVGLLSKDFLKLVTIAIVLASPVAWWTMNRWLQDFAYKIDIDWWMLALAGALAVGIALLTVSFQSIRAALMNPVKSLRSE</sequence>
<dbReference type="GO" id="GO:0022857">
    <property type="term" value="F:transmembrane transporter activity"/>
    <property type="evidence" value="ECO:0007669"/>
    <property type="project" value="TreeGrafter"/>
</dbReference>
<evidence type="ECO:0000256" key="4">
    <source>
        <dbReference type="ARBA" id="ARBA00022989"/>
    </source>
</evidence>
<proteinExistence type="predicted"/>
<feature type="transmembrane region" description="Helical" evidence="6">
    <location>
        <begin position="746"/>
        <end position="765"/>
    </location>
</feature>
<dbReference type="Proteomes" id="UP000436006">
    <property type="component" value="Unassembled WGS sequence"/>
</dbReference>
<keyword evidence="4 6" id="KW-1133">Transmembrane helix</keyword>
<feature type="transmembrane region" description="Helical" evidence="6">
    <location>
        <begin position="21"/>
        <end position="42"/>
    </location>
</feature>
<feature type="transmembrane region" description="Helical" evidence="6">
    <location>
        <begin position="293"/>
        <end position="315"/>
    </location>
</feature>
<feature type="domain" description="MacB-like periplasmic core" evidence="8">
    <location>
        <begin position="20"/>
        <end position="235"/>
    </location>
</feature>
<keyword evidence="5 6" id="KW-0472">Membrane</keyword>
<comment type="subcellular location">
    <subcellularLocation>
        <location evidence="1">Cell membrane</location>
        <topology evidence="1">Multi-pass membrane protein</topology>
    </subcellularLocation>
</comment>
<reference evidence="9 10" key="1">
    <citation type="submission" date="2019-12" db="EMBL/GenBank/DDBJ databases">
        <title>Spirosoma sp. HMF4905 genome sequencing and assembly.</title>
        <authorList>
            <person name="Kang H."/>
            <person name="Cha I."/>
            <person name="Kim H."/>
            <person name="Joh K."/>
        </authorList>
    </citation>
    <scope>NUCLEOTIDE SEQUENCE [LARGE SCALE GENOMIC DNA]</scope>
    <source>
        <strain evidence="9 10">HMF4905</strain>
    </source>
</reference>
<keyword evidence="10" id="KW-1185">Reference proteome</keyword>
<dbReference type="InterPro" id="IPR003838">
    <property type="entry name" value="ABC3_permease_C"/>
</dbReference>
<evidence type="ECO:0000256" key="6">
    <source>
        <dbReference type="SAM" id="Phobius"/>
    </source>
</evidence>
<evidence type="ECO:0000259" key="7">
    <source>
        <dbReference type="Pfam" id="PF02687"/>
    </source>
</evidence>
<evidence type="ECO:0000256" key="3">
    <source>
        <dbReference type="ARBA" id="ARBA00022692"/>
    </source>
</evidence>
<accession>A0A7K1SGX0</accession>